<accession>A0A1I0YKF3</accession>
<evidence type="ECO:0000313" key="1">
    <source>
        <dbReference type="EMBL" id="SFB13814.1"/>
    </source>
</evidence>
<dbReference type="AlphaFoldDB" id="A0A1I0YKF3"/>
<dbReference type="OrthoDB" id="881095at2"/>
<dbReference type="STRING" id="498292.SAMN05660845_1822"/>
<name>A0A1I0YKF3_9FLAO</name>
<gene>
    <name evidence="1" type="ORF">SAMN05660845_1822</name>
</gene>
<protein>
    <submittedName>
        <fullName evidence="1">Uncharacterized protein</fullName>
    </submittedName>
</protein>
<reference evidence="2" key="1">
    <citation type="submission" date="2016-10" db="EMBL/GenBank/DDBJ databases">
        <authorList>
            <person name="Varghese N."/>
            <person name="Submissions S."/>
        </authorList>
    </citation>
    <scope>NUCLEOTIDE SEQUENCE [LARGE SCALE GENOMIC DNA]</scope>
    <source>
        <strain evidence="2">DSM 21789</strain>
    </source>
</reference>
<evidence type="ECO:0000313" key="2">
    <source>
        <dbReference type="Proteomes" id="UP000199604"/>
    </source>
</evidence>
<dbReference type="Proteomes" id="UP000199604">
    <property type="component" value="Unassembled WGS sequence"/>
</dbReference>
<proteinExistence type="predicted"/>
<dbReference type="RefSeq" id="WP_091476422.1">
    <property type="nucleotide sequence ID" value="NZ_FOJT01000004.1"/>
</dbReference>
<organism evidence="1 2">
    <name type="scientific">Flavobacterium swingsii</name>
    <dbReference type="NCBI Taxonomy" id="498292"/>
    <lineage>
        <taxon>Bacteria</taxon>
        <taxon>Pseudomonadati</taxon>
        <taxon>Bacteroidota</taxon>
        <taxon>Flavobacteriia</taxon>
        <taxon>Flavobacteriales</taxon>
        <taxon>Flavobacteriaceae</taxon>
        <taxon>Flavobacterium</taxon>
    </lineage>
</organism>
<sequence length="261" mass="30861">MKIELSEVKKIIQHHKKEHTELGKIILPIIEKYNLPDKEILEVCQIGKFVYKINSEIKILEKPKPPDPDFIIEYQSKTIGLEHTRIFTEDVINYNKVNSLIKYSEKLFANKFPDEKIFAQISIIDDKLDYKETEKRNLANEIVTYIYNLAKGIDEIKPPFISKVKLTIHSQISFSYNEKNWQGPFLTQARLEREIRKKERKIKNYKSGNTNISEYWLVLFIGSLSSISYQFDENENYETNTEFDKVFLMTDFDAEITMINK</sequence>
<keyword evidence="2" id="KW-1185">Reference proteome</keyword>
<dbReference type="EMBL" id="FOJT01000004">
    <property type="protein sequence ID" value="SFB13814.1"/>
    <property type="molecule type" value="Genomic_DNA"/>
</dbReference>